<evidence type="ECO:0000256" key="4">
    <source>
        <dbReference type="ARBA" id="ARBA00022982"/>
    </source>
</evidence>
<dbReference type="Gene3D" id="2.60.40.420">
    <property type="entry name" value="Cupredoxins - blue copper proteins"/>
    <property type="match status" value="1"/>
</dbReference>
<reference evidence="6" key="1">
    <citation type="submission" date="2020-05" db="EMBL/GenBank/DDBJ databases">
        <authorList>
            <person name="Chiriac C."/>
            <person name="Salcher M."/>
            <person name="Ghai R."/>
            <person name="Kavagutti S V."/>
        </authorList>
    </citation>
    <scope>NUCLEOTIDE SEQUENCE</scope>
</reference>
<dbReference type="GO" id="GO:0009055">
    <property type="term" value="F:electron transfer activity"/>
    <property type="evidence" value="ECO:0007669"/>
    <property type="project" value="InterPro"/>
</dbReference>
<dbReference type="PANTHER" id="PTHR36507:SF1">
    <property type="entry name" value="BLL1555 PROTEIN"/>
    <property type="match status" value="1"/>
</dbReference>
<organism evidence="6">
    <name type="scientific">freshwater metagenome</name>
    <dbReference type="NCBI Taxonomy" id="449393"/>
    <lineage>
        <taxon>unclassified sequences</taxon>
        <taxon>metagenomes</taxon>
        <taxon>ecological metagenomes</taxon>
    </lineage>
</organism>
<dbReference type="AlphaFoldDB" id="A0A6J6CRI5"/>
<dbReference type="InterPro" id="IPR052721">
    <property type="entry name" value="ET_Amicyanin"/>
</dbReference>
<feature type="domain" description="EfeO-type cupredoxin-like" evidence="5">
    <location>
        <begin position="17"/>
        <end position="121"/>
    </location>
</feature>
<dbReference type="EMBL" id="CAEZSU010000109">
    <property type="protein sequence ID" value="CAB4554180.1"/>
    <property type="molecule type" value="Genomic_DNA"/>
</dbReference>
<dbReference type="InterPro" id="IPR028096">
    <property type="entry name" value="EfeO_Cupredoxin"/>
</dbReference>
<dbReference type="PRINTS" id="PR00155">
    <property type="entry name" value="AMICYANIN"/>
</dbReference>
<protein>
    <submittedName>
        <fullName evidence="6">Unannotated protein</fullName>
    </submittedName>
</protein>
<keyword evidence="2" id="KW-0813">Transport</keyword>
<dbReference type="PANTHER" id="PTHR36507">
    <property type="entry name" value="BLL1555 PROTEIN"/>
    <property type="match status" value="1"/>
</dbReference>
<dbReference type="PROSITE" id="PS51257">
    <property type="entry name" value="PROKAR_LIPOPROTEIN"/>
    <property type="match status" value="1"/>
</dbReference>
<keyword evidence="4" id="KW-0249">Electron transport</keyword>
<keyword evidence="3" id="KW-0574">Periplasm</keyword>
<evidence type="ECO:0000256" key="3">
    <source>
        <dbReference type="ARBA" id="ARBA00022764"/>
    </source>
</evidence>
<dbReference type="InterPro" id="IPR008972">
    <property type="entry name" value="Cupredoxin"/>
</dbReference>
<dbReference type="GO" id="GO:0042597">
    <property type="term" value="C:periplasmic space"/>
    <property type="evidence" value="ECO:0007669"/>
    <property type="project" value="UniProtKB-SubCell"/>
</dbReference>
<evidence type="ECO:0000313" key="6">
    <source>
        <dbReference type="EMBL" id="CAB4554180.1"/>
    </source>
</evidence>
<evidence type="ECO:0000259" key="5">
    <source>
        <dbReference type="Pfam" id="PF13473"/>
    </source>
</evidence>
<comment type="subcellular location">
    <subcellularLocation>
        <location evidence="1">Periplasm</location>
    </subcellularLocation>
</comment>
<dbReference type="Pfam" id="PF13473">
    <property type="entry name" value="Cupredoxin_1"/>
    <property type="match status" value="1"/>
</dbReference>
<evidence type="ECO:0000256" key="1">
    <source>
        <dbReference type="ARBA" id="ARBA00004418"/>
    </source>
</evidence>
<accession>A0A6J6CRI5</accession>
<dbReference type="GO" id="GO:0005507">
    <property type="term" value="F:copper ion binding"/>
    <property type="evidence" value="ECO:0007669"/>
    <property type="project" value="InterPro"/>
</dbReference>
<name>A0A6J6CRI5_9ZZZZ</name>
<evidence type="ECO:0000256" key="2">
    <source>
        <dbReference type="ARBA" id="ARBA00022448"/>
    </source>
</evidence>
<proteinExistence type="predicted"/>
<dbReference type="InterPro" id="IPR002386">
    <property type="entry name" value="Amicyanin/Pseudoazurin"/>
</dbReference>
<gene>
    <name evidence="6" type="ORF">UFOPK1495_01079</name>
</gene>
<sequence>MNRTPVAKFFGIALFALVALAATSCGTNSTSSSGENPPAIAATIHIADGKFEPREIEIEVGGSVMWINDDVASHDVKFVAPNKLHSGAIKPAGSWSQTFTSAGNYDYYCDFHNSMKGSVVVRPAP</sequence>
<dbReference type="SUPFAM" id="SSF49503">
    <property type="entry name" value="Cupredoxins"/>
    <property type="match status" value="1"/>
</dbReference>